<gene>
    <name evidence="10" type="ORF">PACLA_8A076829</name>
</gene>
<evidence type="ECO:0000256" key="3">
    <source>
        <dbReference type="ARBA" id="ARBA00022448"/>
    </source>
</evidence>
<evidence type="ECO:0000313" key="10">
    <source>
        <dbReference type="EMBL" id="CAB4040437.1"/>
    </source>
</evidence>
<dbReference type="OrthoDB" id="5791097at2759"/>
<keyword evidence="4" id="KW-0812">Transmembrane</keyword>
<dbReference type="PANTHER" id="PTHR16228">
    <property type="entry name" value="DIVALENT CATION TRANSPORTER SOLUTE CARRIER FAMILY 41"/>
    <property type="match status" value="1"/>
</dbReference>
<dbReference type="InterPro" id="IPR006667">
    <property type="entry name" value="SLC41_membr_dom"/>
</dbReference>
<evidence type="ECO:0000259" key="9">
    <source>
        <dbReference type="Pfam" id="PF01769"/>
    </source>
</evidence>
<name>A0A6S7K748_PARCT</name>
<sequence length="198" mass="21151">MGWVADGHFNIDHATLLCASSLVTATVASLILGSLMVAIIVLSRKLRINPDNIATPIAASLGDLVTLALLSGISSFLHRCLGSNHWIAPLIIASFFLILPCFIYICHHNIYTQNILYNGWNPVISAMVISSTGGVILDYTVANYKGIAVYNPVINGVGGNLVAVQASRISTSLHQKGKPGEMPEESGFKGCIHTFFGK</sequence>
<feature type="domain" description="SLC41A/MgtE integral membrane" evidence="9">
    <location>
        <begin position="13"/>
        <end position="73"/>
    </location>
</feature>
<accession>A0A6S7K748</accession>
<feature type="non-terminal residue" evidence="10">
    <location>
        <position position="1"/>
    </location>
</feature>
<dbReference type="GO" id="GO:0005886">
    <property type="term" value="C:plasma membrane"/>
    <property type="evidence" value="ECO:0007669"/>
    <property type="project" value="TreeGrafter"/>
</dbReference>
<evidence type="ECO:0000256" key="8">
    <source>
        <dbReference type="ARBA" id="ARBA00023136"/>
    </source>
</evidence>
<dbReference type="PANTHER" id="PTHR16228:SF7">
    <property type="entry name" value="SLC41A_MGTE INTEGRAL MEMBRANE DOMAIN-CONTAINING PROTEIN"/>
    <property type="match status" value="1"/>
</dbReference>
<comment type="caution">
    <text evidence="10">The sequence shown here is derived from an EMBL/GenBank/DDBJ whole genome shotgun (WGS) entry which is preliminary data.</text>
</comment>
<evidence type="ECO:0000256" key="1">
    <source>
        <dbReference type="ARBA" id="ARBA00004141"/>
    </source>
</evidence>
<keyword evidence="7" id="KW-0406">Ion transport</keyword>
<dbReference type="GO" id="GO:0008324">
    <property type="term" value="F:monoatomic cation transmembrane transporter activity"/>
    <property type="evidence" value="ECO:0007669"/>
    <property type="project" value="InterPro"/>
</dbReference>
<dbReference type="Gene3D" id="1.10.357.20">
    <property type="entry name" value="SLC41 divalent cation transporters, integral membrane domain"/>
    <property type="match status" value="2"/>
</dbReference>
<dbReference type="SUPFAM" id="SSF161093">
    <property type="entry name" value="MgtE membrane domain-like"/>
    <property type="match status" value="2"/>
</dbReference>
<evidence type="ECO:0000256" key="4">
    <source>
        <dbReference type="ARBA" id="ARBA00022692"/>
    </source>
</evidence>
<evidence type="ECO:0000313" key="11">
    <source>
        <dbReference type="Proteomes" id="UP001152795"/>
    </source>
</evidence>
<comment type="similarity">
    <text evidence="2">Belongs to the SLC41A transporter family.</text>
</comment>
<protein>
    <submittedName>
        <fullName evidence="10">Solute carrier family 41 member 1-like</fullName>
    </submittedName>
</protein>
<proteinExistence type="inferred from homology"/>
<organism evidence="10 11">
    <name type="scientific">Paramuricea clavata</name>
    <name type="common">Red gorgonian</name>
    <name type="synonym">Violescent sea-whip</name>
    <dbReference type="NCBI Taxonomy" id="317549"/>
    <lineage>
        <taxon>Eukaryota</taxon>
        <taxon>Metazoa</taxon>
        <taxon>Cnidaria</taxon>
        <taxon>Anthozoa</taxon>
        <taxon>Octocorallia</taxon>
        <taxon>Malacalcyonacea</taxon>
        <taxon>Plexauridae</taxon>
        <taxon>Paramuricea</taxon>
    </lineage>
</organism>
<evidence type="ECO:0000256" key="6">
    <source>
        <dbReference type="ARBA" id="ARBA00022989"/>
    </source>
</evidence>
<reference evidence="10" key="1">
    <citation type="submission" date="2020-04" db="EMBL/GenBank/DDBJ databases">
        <authorList>
            <person name="Alioto T."/>
            <person name="Alioto T."/>
            <person name="Gomez Garrido J."/>
        </authorList>
    </citation>
    <scope>NUCLEOTIDE SEQUENCE</scope>
    <source>
        <strain evidence="10">A484AB</strain>
    </source>
</reference>
<keyword evidence="3" id="KW-0813">Transport</keyword>
<dbReference type="EMBL" id="CACRXK020026795">
    <property type="protein sequence ID" value="CAB4040437.1"/>
    <property type="molecule type" value="Genomic_DNA"/>
</dbReference>
<keyword evidence="5" id="KW-0460">Magnesium</keyword>
<dbReference type="InterPro" id="IPR045349">
    <property type="entry name" value="SLC41A1-3"/>
</dbReference>
<evidence type="ECO:0000256" key="2">
    <source>
        <dbReference type="ARBA" id="ARBA00009749"/>
    </source>
</evidence>
<dbReference type="AlphaFoldDB" id="A0A6S7K748"/>
<dbReference type="InterPro" id="IPR036739">
    <property type="entry name" value="SLC41_membr_dom_sf"/>
</dbReference>
<keyword evidence="6" id="KW-1133">Transmembrane helix</keyword>
<keyword evidence="11" id="KW-1185">Reference proteome</keyword>
<evidence type="ECO:0000256" key="5">
    <source>
        <dbReference type="ARBA" id="ARBA00022842"/>
    </source>
</evidence>
<evidence type="ECO:0000256" key="7">
    <source>
        <dbReference type="ARBA" id="ARBA00023065"/>
    </source>
</evidence>
<comment type="subcellular location">
    <subcellularLocation>
        <location evidence="1">Membrane</location>
        <topology evidence="1">Multi-pass membrane protein</topology>
    </subcellularLocation>
</comment>
<dbReference type="Pfam" id="PF01769">
    <property type="entry name" value="MgtE"/>
    <property type="match status" value="1"/>
</dbReference>
<keyword evidence="8" id="KW-0472">Membrane</keyword>
<dbReference type="Proteomes" id="UP001152795">
    <property type="component" value="Unassembled WGS sequence"/>
</dbReference>